<proteinExistence type="predicted"/>
<sequence>SDAEHQFSTFLPRESLQDEDFDLVAWYQQQTATGTPTVAPPVADEEGRVDQRFVVLGSAPHANADNTGPESRPLTPLVDYESSDEDILLSDSESLGLGYPDDEEIISTLKSFPTNEYRLTQPVEQTGAPLGAIQSPARGSRESASSPGRPIDVRFGQSPDTVGFAVVRCSDSPSREQIIPVAQVGAVSAHSGRGDEFASQDPHVAKEGGSTQENSDFSSSLRGGRQEQAADASPDAFPLASYVHGVSTPSSTTTSGVPTLPSRHPIRDEASFRLRTQDSDLAVPRIAHTAFGSFPTSETGLGDGYGLVEGRGTEGGHGKDTALGNEQLASVGGSEGENYGRDGATPSHTLPSARVSTPLNTSGLPLHTLTLPPTLSPSGRHPAPMGGYNSASRRQDECPTCSTVKPSGATYCSAACEPDFAPTSAALTTTATLSPTLDAHPRSTHSFDTTIDDPMDNTL</sequence>
<keyword evidence="3" id="KW-1185">Reference proteome</keyword>
<evidence type="ECO:0000313" key="3">
    <source>
        <dbReference type="Proteomes" id="UP000815677"/>
    </source>
</evidence>
<feature type="non-terminal residue" evidence="2">
    <location>
        <position position="1"/>
    </location>
</feature>
<dbReference type="EMBL" id="DF838204">
    <property type="protein sequence ID" value="GAT42691.1"/>
    <property type="molecule type" value="Genomic_DNA"/>
</dbReference>
<feature type="region of interest" description="Disordered" evidence="1">
    <location>
        <begin position="186"/>
        <end position="264"/>
    </location>
</feature>
<protein>
    <submittedName>
        <fullName evidence="2">Uncharacterized protein</fullName>
    </submittedName>
</protein>
<evidence type="ECO:0000256" key="1">
    <source>
        <dbReference type="SAM" id="MobiDB-lite"/>
    </source>
</evidence>
<feature type="region of interest" description="Disordered" evidence="1">
    <location>
        <begin position="437"/>
        <end position="459"/>
    </location>
</feature>
<feature type="region of interest" description="Disordered" evidence="1">
    <location>
        <begin position="125"/>
        <end position="157"/>
    </location>
</feature>
<accession>A0ABQ0KV26</accession>
<reference evidence="2" key="1">
    <citation type="submission" date="2014-09" db="EMBL/GenBank/DDBJ databases">
        <title>Genome sequence of the luminous mushroom Mycena chlorophos for searching fungal bioluminescence genes.</title>
        <authorList>
            <person name="Tanaka Y."/>
            <person name="Kasuga D."/>
            <person name="Oba Y."/>
            <person name="Hase S."/>
            <person name="Sato K."/>
            <person name="Oba Y."/>
            <person name="Sakakibara Y."/>
        </authorList>
    </citation>
    <scope>NUCLEOTIDE SEQUENCE</scope>
</reference>
<feature type="compositionally biased region" description="Low complexity" evidence="1">
    <location>
        <begin position="245"/>
        <end position="262"/>
    </location>
</feature>
<feature type="region of interest" description="Disordered" evidence="1">
    <location>
        <begin position="330"/>
        <end position="365"/>
    </location>
</feature>
<name>A0ABQ0KV26_MYCCL</name>
<feature type="compositionally biased region" description="Acidic residues" evidence="1">
    <location>
        <begin position="450"/>
        <end position="459"/>
    </location>
</feature>
<feature type="compositionally biased region" description="Polar residues" evidence="1">
    <location>
        <begin position="346"/>
        <end position="360"/>
    </location>
</feature>
<feature type="compositionally biased region" description="Polar residues" evidence="1">
    <location>
        <begin position="209"/>
        <end position="221"/>
    </location>
</feature>
<dbReference type="Proteomes" id="UP000815677">
    <property type="component" value="Unassembled WGS sequence"/>
</dbReference>
<evidence type="ECO:0000313" key="2">
    <source>
        <dbReference type="EMBL" id="GAT42691.1"/>
    </source>
</evidence>
<gene>
    <name evidence="2" type="ORF">MCHLO_00395</name>
</gene>
<organism evidence="2 3">
    <name type="scientific">Mycena chlorophos</name>
    <name type="common">Agaric fungus</name>
    <name type="synonym">Agaricus chlorophos</name>
    <dbReference type="NCBI Taxonomy" id="658473"/>
    <lineage>
        <taxon>Eukaryota</taxon>
        <taxon>Fungi</taxon>
        <taxon>Dikarya</taxon>
        <taxon>Basidiomycota</taxon>
        <taxon>Agaricomycotina</taxon>
        <taxon>Agaricomycetes</taxon>
        <taxon>Agaricomycetidae</taxon>
        <taxon>Agaricales</taxon>
        <taxon>Marasmiineae</taxon>
        <taxon>Mycenaceae</taxon>
        <taxon>Mycena</taxon>
    </lineage>
</organism>